<evidence type="ECO:0000313" key="4">
    <source>
        <dbReference type="EMBL" id="ETO76440.1"/>
    </source>
</evidence>
<dbReference type="Gene3D" id="2.60.40.420">
    <property type="entry name" value="Cupredoxins - blue copper proteins"/>
    <property type="match status" value="1"/>
</dbReference>
<proteinExistence type="predicted"/>
<evidence type="ECO:0000259" key="3">
    <source>
        <dbReference type="Pfam" id="PF07731"/>
    </source>
</evidence>
<dbReference type="InterPro" id="IPR011706">
    <property type="entry name" value="Cu-oxidase_C"/>
</dbReference>
<dbReference type="InterPro" id="IPR008972">
    <property type="entry name" value="Cupredoxin"/>
</dbReference>
<evidence type="ECO:0000256" key="2">
    <source>
        <dbReference type="ARBA" id="ARBA00023002"/>
    </source>
</evidence>
<dbReference type="OrthoDB" id="2121828at2759"/>
<dbReference type="PROSITE" id="PS00079">
    <property type="entry name" value="MULTICOPPER_OXIDASE1"/>
    <property type="match status" value="1"/>
</dbReference>
<dbReference type="AlphaFoldDB" id="A0A081AC29"/>
<dbReference type="PROSITE" id="PS00080">
    <property type="entry name" value="MULTICOPPER_OXIDASE2"/>
    <property type="match status" value="1"/>
</dbReference>
<dbReference type="GO" id="GO:0016491">
    <property type="term" value="F:oxidoreductase activity"/>
    <property type="evidence" value="ECO:0007669"/>
    <property type="project" value="UniProtKB-KW"/>
</dbReference>
<dbReference type="SUPFAM" id="SSF49503">
    <property type="entry name" value="Cupredoxins"/>
    <property type="match status" value="1"/>
</dbReference>
<dbReference type="InterPro" id="IPR045087">
    <property type="entry name" value="Cu-oxidase_fam"/>
</dbReference>
<evidence type="ECO:0000313" key="5">
    <source>
        <dbReference type="Proteomes" id="UP000028582"/>
    </source>
</evidence>
<evidence type="ECO:0000256" key="1">
    <source>
        <dbReference type="ARBA" id="ARBA00022723"/>
    </source>
</evidence>
<gene>
    <name evidence="4" type="ORF">F444_08158</name>
</gene>
<protein>
    <recommendedName>
        <fullName evidence="3">Plastocyanin-like domain-containing protein</fullName>
    </recommendedName>
</protein>
<dbReference type="InterPro" id="IPR033138">
    <property type="entry name" value="Cu_oxidase_CS"/>
</dbReference>
<keyword evidence="2" id="KW-0560">Oxidoreductase</keyword>
<sequence>MFRDVYTVPACPTDDTNACTGVGYVVLRLEADNPGVWMMHCHIDWHLEGGLAMIFVEGEAQLQQAGVDAFSNSILSVCGSNFTGAPFNTTTTVTVP</sequence>
<dbReference type="PANTHER" id="PTHR11709:SF511">
    <property type="entry name" value="LACCASE"/>
    <property type="match status" value="1"/>
</dbReference>
<dbReference type="EMBL" id="ANJA01001539">
    <property type="protein sequence ID" value="ETO76440.1"/>
    <property type="molecule type" value="Genomic_DNA"/>
</dbReference>
<feature type="domain" description="Plastocyanin-like" evidence="3">
    <location>
        <begin position="12"/>
        <end position="59"/>
    </location>
</feature>
<dbReference type="PANTHER" id="PTHR11709">
    <property type="entry name" value="MULTI-COPPER OXIDASE"/>
    <property type="match status" value="1"/>
</dbReference>
<dbReference type="Proteomes" id="UP000028582">
    <property type="component" value="Unassembled WGS sequence"/>
</dbReference>
<dbReference type="Pfam" id="PF07731">
    <property type="entry name" value="Cu-oxidase_2"/>
    <property type="match status" value="1"/>
</dbReference>
<reference evidence="4 5" key="1">
    <citation type="submission" date="2013-11" db="EMBL/GenBank/DDBJ databases">
        <title>The Genome Sequence of Phytophthora parasitica P1976.</title>
        <authorList>
            <consortium name="The Broad Institute Genomics Platform"/>
            <person name="Russ C."/>
            <person name="Tyler B."/>
            <person name="Panabieres F."/>
            <person name="Shan W."/>
            <person name="Tripathy S."/>
            <person name="Grunwald N."/>
            <person name="Machado M."/>
            <person name="Johnson C.S."/>
            <person name="Walker B."/>
            <person name="Young S."/>
            <person name="Zeng Q."/>
            <person name="Gargeya S."/>
            <person name="Fitzgerald M."/>
            <person name="Haas B."/>
            <person name="Abouelleil A."/>
            <person name="Allen A.W."/>
            <person name="Alvarado L."/>
            <person name="Arachchi H.M."/>
            <person name="Berlin A.M."/>
            <person name="Chapman S.B."/>
            <person name="Gainer-Dewar J."/>
            <person name="Goldberg J."/>
            <person name="Griggs A."/>
            <person name="Gujja S."/>
            <person name="Hansen M."/>
            <person name="Howarth C."/>
            <person name="Imamovic A."/>
            <person name="Ireland A."/>
            <person name="Larimer J."/>
            <person name="McCowan C."/>
            <person name="Murphy C."/>
            <person name="Pearson M."/>
            <person name="Poon T.W."/>
            <person name="Priest M."/>
            <person name="Roberts A."/>
            <person name="Saif S."/>
            <person name="Shea T."/>
            <person name="Sisk P."/>
            <person name="Sykes S."/>
            <person name="Wortman J."/>
            <person name="Nusbaum C."/>
            <person name="Birren B."/>
        </authorList>
    </citation>
    <scope>NUCLEOTIDE SEQUENCE [LARGE SCALE GENOMIC DNA]</scope>
    <source>
        <strain evidence="4 5">P1976</strain>
    </source>
</reference>
<keyword evidence="1" id="KW-0479">Metal-binding</keyword>
<dbReference type="GO" id="GO:0005507">
    <property type="term" value="F:copper ion binding"/>
    <property type="evidence" value="ECO:0007669"/>
    <property type="project" value="InterPro"/>
</dbReference>
<name>A0A081AC29_PHYNI</name>
<accession>A0A081AC29</accession>
<organism evidence="4 5">
    <name type="scientific">Phytophthora nicotianae P1976</name>
    <dbReference type="NCBI Taxonomy" id="1317066"/>
    <lineage>
        <taxon>Eukaryota</taxon>
        <taxon>Sar</taxon>
        <taxon>Stramenopiles</taxon>
        <taxon>Oomycota</taxon>
        <taxon>Peronosporomycetes</taxon>
        <taxon>Peronosporales</taxon>
        <taxon>Peronosporaceae</taxon>
        <taxon>Phytophthora</taxon>
    </lineage>
</organism>
<dbReference type="InterPro" id="IPR002355">
    <property type="entry name" value="Cu_oxidase_Cu_BS"/>
</dbReference>
<comment type="caution">
    <text evidence="4">The sequence shown here is derived from an EMBL/GenBank/DDBJ whole genome shotgun (WGS) entry which is preliminary data.</text>
</comment>